<dbReference type="AlphaFoldDB" id="S7N179"/>
<evidence type="ECO:0000313" key="1">
    <source>
        <dbReference type="EMBL" id="EPQ10784.1"/>
    </source>
</evidence>
<organism evidence="1 2">
    <name type="scientific">Myotis brandtii</name>
    <name type="common">Brandt's bat</name>
    <dbReference type="NCBI Taxonomy" id="109478"/>
    <lineage>
        <taxon>Eukaryota</taxon>
        <taxon>Metazoa</taxon>
        <taxon>Chordata</taxon>
        <taxon>Craniata</taxon>
        <taxon>Vertebrata</taxon>
        <taxon>Euteleostomi</taxon>
        <taxon>Mammalia</taxon>
        <taxon>Eutheria</taxon>
        <taxon>Laurasiatheria</taxon>
        <taxon>Chiroptera</taxon>
        <taxon>Yangochiroptera</taxon>
        <taxon>Vespertilionidae</taxon>
        <taxon>Myotis</taxon>
    </lineage>
</organism>
<reference evidence="1 2" key="1">
    <citation type="journal article" date="2013" name="Nat. Commun.">
        <title>Genome analysis reveals insights into physiology and longevity of the Brandt's bat Myotis brandtii.</title>
        <authorList>
            <person name="Seim I."/>
            <person name="Fang X."/>
            <person name="Xiong Z."/>
            <person name="Lobanov A.V."/>
            <person name="Huang Z."/>
            <person name="Ma S."/>
            <person name="Feng Y."/>
            <person name="Turanov A.A."/>
            <person name="Zhu Y."/>
            <person name="Lenz T.L."/>
            <person name="Gerashchenko M.V."/>
            <person name="Fan D."/>
            <person name="Hee Yim S."/>
            <person name="Yao X."/>
            <person name="Jordan D."/>
            <person name="Xiong Y."/>
            <person name="Ma Y."/>
            <person name="Lyapunov A.N."/>
            <person name="Chen G."/>
            <person name="Kulakova O.I."/>
            <person name="Sun Y."/>
            <person name="Lee S.G."/>
            <person name="Bronson R.T."/>
            <person name="Moskalev A.A."/>
            <person name="Sunyaev S.R."/>
            <person name="Zhang G."/>
            <person name="Krogh A."/>
            <person name="Wang J."/>
            <person name="Gladyshev V.N."/>
        </authorList>
    </citation>
    <scope>NUCLEOTIDE SEQUENCE [LARGE SCALE GENOMIC DNA]</scope>
</reference>
<proteinExistence type="predicted"/>
<dbReference type="Proteomes" id="UP000052978">
    <property type="component" value="Unassembled WGS sequence"/>
</dbReference>
<gene>
    <name evidence="1" type="ORF">D623_10025190</name>
</gene>
<name>S7N179_MYOBR</name>
<evidence type="ECO:0000313" key="2">
    <source>
        <dbReference type="Proteomes" id="UP000052978"/>
    </source>
</evidence>
<dbReference type="EMBL" id="KE163078">
    <property type="protein sequence ID" value="EPQ10784.1"/>
    <property type="molecule type" value="Genomic_DNA"/>
</dbReference>
<accession>S7N179</accession>
<protein>
    <submittedName>
        <fullName evidence="1">Uncharacterized protein</fullName>
    </submittedName>
</protein>
<sequence>MKRPPGKQGEAMSGVLWCARTLHAWCPVDDTNALKHNLHDRTVAALRPANCLQLGAPSGFCTRGLQASEAFIQPRLHV</sequence>
<keyword evidence="2" id="KW-1185">Reference proteome</keyword>